<organism evidence="6 7">
    <name type="scientific">Nakamurella antarctica</name>
    <dbReference type="NCBI Taxonomy" id="1902245"/>
    <lineage>
        <taxon>Bacteria</taxon>
        <taxon>Bacillati</taxon>
        <taxon>Actinomycetota</taxon>
        <taxon>Actinomycetes</taxon>
        <taxon>Nakamurellales</taxon>
        <taxon>Nakamurellaceae</taxon>
        <taxon>Nakamurella</taxon>
    </lineage>
</organism>
<evidence type="ECO:0000256" key="2">
    <source>
        <dbReference type="ARBA" id="ARBA00025589"/>
    </source>
</evidence>
<evidence type="ECO:0000256" key="1">
    <source>
        <dbReference type="ARBA" id="ARBA00010945"/>
    </source>
</evidence>
<keyword evidence="4 6" id="KW-0808">Transferase</keyword>
<dbReference type="NCBIfam" id="NF003015">
    <property type="entry name" value="PRK03858.1"/>
    <property type="match status" value="1"/>
</dbReference>
<dbReference type="PROSITE" id="PS50173">
    <property type="entry name" value="UMUC"/>
    <property type="match status" value="1"/>
</dbReference>
<dbReference type="InterPro" id="IPR050116">
    <property type="entry name" value="DNA_polymerase-Y"/>
</dbReference>
<comment type="similarity">
    <text evidence="1 4">Belongs to the DNA polymerase type-Y family.</text>
</comment>
<dbReference type="GO" id="GO:0009432">
    <property type="term" value="P:SOS response"/>
    <property type="evidence" value="ECO:0007669"/>
    <property type="project" value="TreeGrafter"/>
</dbReference>
<proteinExistence type="inferred from homology"/>
<keyword evidence="4" id="KW-0239">DNA-directed DNA polymerase</keyword>
<keyword evidence="4" id="KW-0235">DNA replication</keyword>
<dbReference type="AlphaFoldDB" id="A0A3G8ZYJ7"/>
<dbReference type="Gene3D" id="3.40.1170.60">
    <property type="match status" value="1"/>
</dbReference>
<keyword evidence="7" id="KW-1185">Reference proteome</keyword>
<dbReference type="CDD" id="cd03586">
    <property type="entry name" value="PolY_Pol_IV_kappa"/>
    <property type="match status" value="1"/>
</dbReference>
<dbReference type="HAMAP" id="MF_01113">
    <property type="entry name" value="DNApol_IV"/>
    <property type="match status" value="1"/>
</dbReference>
<feature type="domain" description="UmuC" evidence="5">
    <location>
        <begin position="7"/>
        <end position="183"/>
    </location>
</feature>
<evidence type="ECO:0000313" key="7">
    <source>
        <dbReference type="Proteomes" id="UP000268084"/>
    </source>
</evidence>
<dbReference type="PANTHER" id="PTHR11076:SF33">
    <property type="entry name" value="DNA POLYMERASE KAPPA"/>
    <property type="match status" value="1"/>
</dbReference>
<dbReference type="Pfam" id="PF00817">
    <property type="entry name" value="IMS"/>
    <property type="match status" value="1"/>
</dbReference>
<protein>
    <recommendedName>
        <fullName evidence="4">DNA polymerase IV</fullName>
        <shortName evidence="4">Pol IV</shortName>
        <ecNumber evidence="4">2.7.7.7</ecNumber>
    </recommendedName>
</protein>
<dbReference type="Pfam" id="PF11798">
    <property type="entry name" value="IMS_HHH"/>
    <property type="match status" value="1"/>
</dbReference>
<dbReference type="OrthoDB" id="9808813at2"/>
<comment type="subcellular location">
    <subcellularLocation>
        <location evidence="4">Cytoplasm</location>
    </subcellularLocation>
</comment>
<comment type="subunit">
    <text evidence="4">Monomer.</text>
</comment>
<reference evidence="6 7" key="2">
    <citation type="submission" date="2018-12" db="EMBL/GenBank/DDBJ databases">
        <title>Nakamurella antarcticus sp. nov., isolated from Antarctica South Shetland Islands soil.</title>
        <authorList>
            <person name="Peng F."/>
        </authorList>
    </citation>
    <scope>NUCLEOTIDE SEQUENCE [LARGE SCALE GENOMIC DNA]</scope>
    <source>
        <strain evidence="6 7">S14-144</strain>
    </source>
</reference>
<dbReference type="EC" id="2.7.7.7" evidence="4"/>
<dbReference type="Pfam" id="PF11799">
    <property type="entry name" value="IMS_C"/>
    <property type="match status" value="1"/>
</dbReference>
<dbReference type="GO" id="GO:0042276">
    <property type="term" value="P:error-prone translesion synthesis"/>
    <property type="evidence" value="ECO:0007669"/>
    <property type="project" value="TreeGrafter"/>
</dbReference>
<keyword evidence="4" id="KW-0515">Mutator protein</keyword>
<comment type="cofactor">
    <cofactor evidence="4">
        <name>Mg(2+)</name>
        <dbReference type="ChEBI" id="CHEBI:18420"/>
    </cofactor>
    <text evidence="4">Binds 2 magnesium ions per subunit.</text>
</comment>
<name>A0A3G8ZYJ7_9ACTN</name>
<feature type="binding site" evidence="4">
    <location>
        <position position="101"/>
    </location>
    <ligand>
        <name>Mg(2+)</name>
        <dbReference type="ChEBI" id="CHEBI:18420"/>
    </ligand>
</feature>
<dbReference type="EMBL" id="CP034170">
    <property type="protein sequence ID" value="AZI59404.1"/>
    <property type="molecule type" value="Genomic_DNA"/>
</dbReference>
<keyword evidence="4" id="KW-0234">DNA repair</keyword>
<keyword evidence="4" id="KW-0963">Cytoplasm</keyword>
<reference evidence="6 7" key="1">
    <citation type="submission" date="2018-11" db="EMBL/GenBank/DDBJ databases">
        <authorList>
            <person name="Da X."/>
        </authorList>
    </citation>
    <scope>NUCLEOTIDE SEQUENCE [LARGE SCALE GENOMIC DNA]</scope>
    <source>
        <strain evidence="6 7">S14-144</strain>
    </source>
</reference>
<dbReference type="InterPro" id="IPR043502">
    <property type="entry name" value="DNA/RNA_pol_sf"/>
</dbReference>
<feature type="active site" evidence="4">
    <location>
        <position position="102"/>
    </location>
</feature>
<accession>A0A3G8ZYJ7</accession>
<dbReference type="NCBIfam" id="NF002677">
    <property type="entry name" value="PRK02406.1"/>
    <property type="match status" value="1"/>
</dbReference>
<comment type="function">
    <text evidence="2 4">Poorly processive, error-prone DNA polymerase involved in untargeted mutagenesis. Copies undamaged DNA at stalled replication forks, which arise in vivo from mismatched or misaligned primer ends. These misaligned primers can be extended by PolIV. Exhibits no 3'-5' exonuclease (proofreading) activity. May be involved in translesional synthesis, in conjunction with the beta clamp from PolIII.</text>
</comment>
<feature type="site" description="Substrate discrimination" evidence="4">
    <location>
        <position position="16"/>
    </location>
</feature>
<dbReference type="GO" id="GO:0000287">
    <property type="term" value="F:magnesium ion binding"/>
    <property type="evidence" value="ECO:0007669"/>
    <property type="project" value="UniProtKB-UniRule"/>
</dbReference>
<dbReference type="Gene3D" id="3.30.1490.100">
    <property type="entry name" value="DNA polymerase, Y-family, little finger domain"/>
    <property type="match status" value="1"/>
</dbReference>
<sequence>MSGTASILHADLDAFFASVEQRDNPSLRGRPVVVGLGVAMAASYEAKRFGVRTAMSSYHVRRVCPQAIFVPPRMDAYAAASRAVFDVFRQISPLVEGVSIDEAFLEVGGLWRTRGTPEAIAADLRKRVFDEVGLRITVGVARTKFLAKVASGVAKPDGLLVVPVAGERDFLYPLPVEKLWGVGTVTAQKLHSHGLRTVAQIADIDEMTLASIVGNASGRHLYALAHFEDPRQVVTGKRRGSMGAQSAMGRGLKSPGDIDTTMVALVDRVTRRLRASERRGRTILLRLRFDDFTRITRSHTLSRSTDQTAPILAASRQLLAESMPLIREQGLTLVGISVHNFDDDETADQLELPYESSPGKALDKALDEVRLKFGDAAVTRAVLLGRRDGITLPVLPEHQD</sequence>
<dbReference type="InterPro" id="IPR001126">
    <property type="entry name" value="UmuC"/>
</dbReference>
<dbReference type="InterPro" id="IPR022880">
    <property type="entry name" value="DNApol_IV"/>
</dbReference>
<dbReference type="InterPro" id="IPR043128">
    <property type="entry name" value="Rev_trsase/Diguanyl_cyclase"/>
</dbReference>
<evidence type="ECO:0000259" key="5">
    <source>
        <dbReference type="PROSITE" id="PS50173"/>
    </source>
</evidence>
<dbReference type="InterPro" id="IPR036775">
    <property type="entry name" value="DNA_pol_Y-fam_lit_finger_sf"/>
</dbReference>
<keyword evidence="4" id="KW-0479">Metal-binding</keyword>
<dbReference type="GO" id="GO:0006281">
    <property type="term" value="P:DNA repair"/>
    <property type="evidence" value="ECO:0007669"/>
    <property type="project" value="UniProtKB-UniRule"/>
</dbReference>
<dbReference type="KEGG" id="nak:EH165_05060"/>
<dbReference type="Gene3D" id="1.10.150.20">
    <property type="entry name" value="5' to 3' exonuclease, C-terminal subdomain"/>
    <property type="match status" value="1"/>
</dbReference>
<comment type="catalytic activity">
    <reaction evidence="3 4">
        <text>DNA(n) + a 2'-deoxyribonucleoside 5'-triphosphate = DNA(n+1) + diphosphate</text>
        <dbReference type="Rhea" id="RHEA:22508"/>
        <dbReference type="Rhea" id="RHEA-COMP:17339"/>
        <dbReference type="Rhea" id="RHEA-COMP:17340"/>
        <dbReference type="ChEBI" id="CHEBI:33019"/>
        <dbReference type="ChEBI" id="CHEBI:61560"/>
        <dbReference type="ChEBI" id="CHEBI:173112"/>
        <dbReference type="EC" id="2.7.7.7"/>
    </reaction>
</comment>
<dbReference type="Proteomes" id="UP000268084">
    <property type="component" value="Chromosome"/>
</dbReference>
<evidence type="ECO:0000256" key="3">
    <source>
        <dbReference type="ARBA" id="ARBA00049244"/>
    </source>
</evidence>
<dbReference type="SUPFAM" id="SSF100879">
    <property type="entry name" value="Lesion bypass DNA polymerase (Y-family), little finger domain"/>
    <property type="match status" value="1"/>
</dbReference>
<keyword evidence="4" id="KW-0460">Magnesium</keyword>
<dbReference type="PANTHER" id="PTHR11076">
    <property type="entry name" value="DNA REPAIR POLYMERASE UMUC / TRANSFERASE FAMILY MEMBER"/>
    <property type="match status" value="1"/>
</dbReference>
<keyword evidence="4 6" id="KW-0548">Nucleotidyltransferase</keyword>
<dbReference type="SUPFAM" id="SSF56672">
    <property type="entry name" value="DNA/RNA polymerases"/>
    <property type="match status" value="1"/>
</dbReference>
<dbReference type="InterPro" id="IPR017961">
    <property type="entry name" value="DNA_pol_Y-fam_little_finger"/>
</dbReference>
<dbReference type="GO" id="GO:0003887">
    <property type="term" value="F:DNA-directed DNA polymerase activity"/>
    <property type="evidence" value="ECO:0007669"/>
    <property type="project" value="UniProtKB-UniRule"/>
</dbReference>
<keyword evidence="4" id="KW-0238">DNA-binding</keyword>
<dbReference type="GO" id="GO:0005829">
    <property type="term" value="C:cytosol"/>
    <property type="evidence" value="ECO:0007669"/>
    <property type="project" value="TreeGrafter"/>
</dbReference>
<dbReference type="Gene3D" id="3.30.70.270">
    <property type="match status" value="1"/>
</dbReference>
<dbReference type="GO" id="GO:0003684">
    <property type="term" value="F:damaged DNA binding"/>
    <property type="evidence" value="ECO:0007669"/>
    <property type="project" value="InterPro"/>
</dbReference>
<keyword evidence="4" id="KW-0227">DNA damage</keyword>
<dbReference type="GO" id="GO:0006261">
    <property type="term" value="P:DNA-templated DNA replication"/>
    <property type="evidence" value="ECO:0007669"/>
    <property type="project" value="UniProtKB-UniRule"/>
</dbReference>
<feature type="binding site" evidence="4">
    <location>
        <position position="11"/>
    </location>
    <ligand>
        <name>Mg(2+)</name>
        <dbReference type="ChEBI" id="CHEBI:18420"/>
    </ligand>
</feature>
<dbReference type="InterPro" id="IPR024728">
    <property type="entry name" value="PolY_HhH_motif"/>
</dbReference>
<evidence type="ECO:0000313" key="6">
    <source>
        <dbReference type="EMBL" id="AZI59404.1"/>
    </source>
</evidence>
<gene>
    <name evidence="4" type="primary">dinB</name>
    <name evidence="6" type="ORF">EH165_05060</name>
</gene>
<evidence type="ECO:0000256" key="4">
    <source>
        <dbReference type="HAMAP-Rule" id="MF_01113"/>
    </source>
</evidence>